<protein>
    <recommendedName>
        <fullName evidence="4">Phage protein</fullName>
    </recommendedName>
</protein>
<keyword evidence="3" id="KW-1185">Reference proteome</keyword>
<proteinExistence type="predicted"/>
<gene>
    <name evidence="2" type="ORF">PSI22_00265</name>
</gene>
<dbReference type="Proteomes" id="UP001214757">
    <property type="component" value="Unassembled WGS sequence"/>
</dbReference>
<name>A0ABT5LZD3_9GAMM</name>
<comment type="caution">
    <text evidence="2">The sequence shown here is derived from an EMBL/GenBank/DDBJ whole genome shotgun (WGS) entry which is preliminary data.</text>
</comment>
<reference evidence="2 3" key="1">
    <citation type="submission" date="2023-02" db="EMBL/GenBank/DDBJ databases">
        <title>Entomopathogenic bacteria.</title>
        <authorList>
            <person name="Machado R.A."/>
        </authorList>
    </citation>
    <scope>NUCLEOTIDE SEQUENCE [LARGE SCALE GENOMIC DNA]</scope>
    <source>
        <strain evidence="2 3">XENO-7</strain>
    </source>
</reference>
<dbReference type="EMBL" id="JAQRFO010000001">
    <property type="protein sequence ID" value="MDC9620098.1"/>
    <property type="molecule type" value="Genomic_DNA"/>
</dbReference>
<evidence type="ECO:0000313" key="2">
    <source>
        <dbReference type="EMBL" id="MDC9620098.1"/>
    </source>
</evidence>
<feature type="chain" id="PRO_5046429872" description="Phage protein" evidence="1">
    <location>
        <begin position="27"/>
        <end position="99"/>
    </location>
</feature>
<keyword evidence="1" id="KW-0732">Signal</keyword>
<evidence type="ECO:0000313" key="3">
    <source>
        <dbReference type="Proteomes" id="UP001214757"/>
    </source>
</evidence>
<evidence type="ECO:0000256" key="1">
    <source>
        <dbReference type="SAM" id="SignalP"/>
    </source>
</evidence>
<evidence type="ECO:0008006" key="4">
    <source>
        <dbReference type="Google" id="ProtNLM"/>
    </source>
</evidence>
<dbReference type="RefSeq" id="WP_273577773.1">
    <property type="nucleotide sequence ID" value="NZ_JAQRFO010000001.1"/>
</dbReference>
<organism evidence="2 3">
    <name type="scientific">Xenorhabdus aichiensis</name>
    <dbReference type="NCBI Taxonomy" id="3025874"/>
    <lineage>
        <taxon>Bacteria</taxon>
        <taxon>Pseudomonadati</taxon>
        <taxon>Pseudomonadota</taxon>
        <taxon>Gammaproteobacteria</taxon>
        <taxon>Enterobacterales</taxon>
        <taxon>Morganellaceae</taxon>
        <taxon>Xenorhabdus</taxon>
    </lineage>
</organism>
<feature type="signal peptide" evidence="1">
    <location>
        <begin position="1"/>
        <end position="26"/>
    </location>
</feature>
<sequence>MFKKLLTAGVLTAGIALTGGIGVASANDGVLKPCPHQEIEQSGSLFTRYVVNPYNNFANVFTQDHNGRTITWYFKGETKACIFHTGRTAYSAYYEGRIK</sequence>
<accession>A0ABT5LZD3</accession>